<gene>
    <name evidence="3" type="ORF">BITS_0035</name>
</gene>
<dbReference type="InterPro" id="IPR035994">
    <property type="entry name" value="Nucleoside_phosphorylase_sf"/>
</dbReference>
<dbReference type="Proteomes" id="UP000029080">
    <property type="component" value="Unassembled WGS sequence"/>
</dbReference>
<reference evidence="3 4" key="1">
    <citation type="submission" date="2014-03" db="EMBL/GenBank/DDBJ databases">
        <title>Genomics of Bifidobacteria.</title>
        <authorList>
            <person name="Ventura M."/>
            <person name="Milani C."/>
            <person name="Lugli G.A."/>
        </authorList>
    </citation>
    <scope>NUCLEOTIDE SEQUENCE [LARGE SCALE GENOMIC DNA]</scope>
    <source>
        <strain evidence="3 4">JCM 13495</strain>
    </source>
</reference>
<keyword evidence="3" id="KW-0326">Glycosidase</keyword>
<feature type="domain" description="Nucleoside phosphorylase" evidence="2">
    <location>
        <begin position="5"/>
        <end position="281"/>
    </location>
</feature>
<dbReference type="GO" id="GO:0005829">
    <property type="term" value="C:cytosol"/>
    <property type="evidence" value="ECO:0007669"/>
    <property type="project" value="TreeGrafter"/>
</dbReference>
<evidence type="ECO:0000259" key="2">
    <source>
        <dbReference type="Pfam" id="PF01048"/>
    </source>
</evidence>
<dbReference type="OrthoDB" id="44283at2"/>
<dbReference type="GO" id="GO:0009116">
    <property type="term" value="P:nucleoside metabolic process"/>
    <property type="evidence" value="ECO:0007669"/>
    <property type="project" value="InterPro"/>
</dbReference>
<organism evidence="3 4">
    <name type="scientific">Bifidobacterium tsurumiense</name>
    <dbReference type="NCBI Taxonomy" id="356829"/>
    <lineage>
        <taxon>Bacteria</taxon>
        <taxon>Bacillati</taxon>
        <taxon>Actinomycetota</taxon>
        <taxon>Actinomycetes</taxon>
        <taxon>Bifidobacteriales</taxon>
        <taxon>Bifidobacteriaceae</taxon>
        <taxon>Bifidobacterium</taxon>
    </lineage>
</organism>
<sequence length="289" mass="30891">MRAQRIAVLCALDKEIAQIEAALDGAERQERYGVTIITGRRGSATVTAVVGGMGKSAAAAAAQLLIMLAQPDVLIFTGIAGGLNPALQVSDVVIGTSLHYLETNTAIIAECDPWLESFVSDESLVEFAERSLESLGYRRTASLQEAHQEALDKSSQDACPQTDSHNRQCPVAKTGEIKRDLTSHAVEECETRHYVRGTIATSDQFNTEAEVLDLIRSTIYADCEEMEGAAAAHISAKNRVPFVAIRAISNQCGESYESLDEHQDALVKAANAAAAVTLGVVNSLIQSES</sequence>
<dbReference type="InterPro" id="IPR000845">
    <property type="entry name" value="Nucleoside_phosphorylase_d"/>
</dbReference>
<dbReference type="Gene3D" id="3.40.50.1580">
    <property type="entry name" value="Nucleoside phosphorylase domain"/>
    <property type="match status" value="1"/>
</dbReference>
<dbReference type="GO" id="GO:0019284">
    <property type="term" value="P:L-methionine salvage from S-adenosylmethionine"/>
    <property type="evidence" value="ECO:0007669"/>
    <property type="project" value="TreeGrafter"/>
</dbReference>
<dbReference type="Pfam" id="PF01048">
    <property type="entry name" value="PNP_UDP_1"/>
    <property type="match status" value="1"/>
</dbReference>
<comment type="caution">
    <text evidence="3">The sequence shown here is derived from an EMBL/GenBank/DDBJ whole genome shotgun (WGS) entry which is preliminary data.</text>
</comment>
<keyword evidence="3" id="KW-0378">Hydrolase</keyword>
<dbReference type="GO" id="GO:0008930">
    <property type="term" value="F:methylthioadenosine nucleosidase activity"/>
    <property type="evidence" value="ECO:0007669"/>
    <property type="project" value="TreeGrafter"/>
</dbReference>
<dbReference type="EMBL" id="JGZU01000015">
    <property type="protein sequence ID" value="KFJ05375.1"/>
    <property type="molecule type" value="Genomic_DNA"/>
</dbReference>
<accession>A0A087EC74</accession>
<proteinExistence type="predicted"/>
<evidence type="ECO:0000256" key="1">
    <source>
        <dbReference type="SAM" id="MobiDB-lite"/>
    </source>
</evidence>
<dbReference type="AlphaFoldDB" id="A0A087EC74"/>
<evidence type="ECO:0000313" key="3">
    <source>
        <dbReference type="EMBL" id="KFJ05375.1"/>
    </source>
</evidence>
<dbReference type="PANTHER" id="PTHR46832">
    <property type="entry name" value="5'-METHYLTHIOADENOSINE/S-ADENOSYLHOMOCYSTEINE NUCLEOSIDASE"/>
    <property type="match status" value="1"/>
</dbReference>
<dbReference type="EC" id="3.2.2.9" evidence="3"/>
<dbReference type="SUPFAM" id="SSF53167">
    <property type="entry name" value="Purine and uridine phosphorylases"/>
    <property type="match status" value="1"/>
</dbReference>
<keyword evidence="4" id="KW-1185">Reference proteome</keyword>
<name>A0A087EC74_9BIFI</name>
<dbReference type="CDD" id="cd09008">
    <property type="entry name" value="MTAN"/>
    <property type="match status" value="1"/>
</dbReference>
<dbReference type="STRING" id="356829.BITS_0035"/>
<dbReference type="eggNOG" id="COG0775">
    <property type="taxonomic scope" value="Bacteria"/>
</dbReference>
<dbReference type="RefSeq" id="WP_044259606.1">
    <property type="nucleotide sequence ID" value="NZ_JGZU01000015.1"/>
</dbReference>
<dbReference type="GO" id="GO:0008782">
    <property type="term" value="F:adenosylhomocysteine nucleosidase activity"/>
    <property type="evidence" value="ECO:0007669"/>
    <property type="project" value="UniProtKB-EC"/>
</dbReference>
<evidence type="ECO:0000313" key="4">
    <source>
        <dbReference type="Proteomes" id="UP000029080"/>
    </source>
</evidence>
<protein>
    <submittedName>
        <fullName evidence="3">5'-methylthioadenosine nucleosidase</fullName>
        <ecNumber evidence="3">3.2.2.9</ecNumber>
    </submittedName>
</protein>
<feature type="region of interest" description="Disordered" evidence="1">
    <location>
        <begin position="147"/>
        <end position="167"/>
    </location>
</feature>
<dbReference type="PANTHER" id="PTHR46832:SF1">
    <property type="entry name" value="5'-METHYLTHIOADENOSINE_S-ADENOSYLHOMOCYSTEINE NUCLEOSIDASE"/>
    <property type="match status" value="1"/>
</dbReference>